<dbReference type="InterPro" id="IPR004323">
    <property type="entry name" value="Ion_tolerance_CutA"/>
</dbReference>
<dbReference type="PANTHER" id="PTHR23419:SF8">
    <property type="entry name" value="FI09726P"/>
    <property type="match status" value="1"/>
</dbReference>
<dbReference type="InterPro" id="IPR015867">
    <property type="entry name" value="N-reg_PII/ATP_PRibTrfase_C"/>
</dbReference>
<evidence type="ECO:0000256" key="1">
    <source>
        <dbReference type="ARBA" id="ARBA00010169"/>
    </source>
</evidence>
<comment type="similarity">
    <text evidence="1">Belongs to the CutA family.</text>
</comment>
<dbReference type="Pfam" id="PF03091">
    <property type="entry name" value="CutA1"/>
    <property type="match status" value="1"/>
</dbReference>
<gene>
    <name evidence="2" type="ORF">DPF_0367</name>
</gene>
<dbReference type="GO" id="GO:0010038">
    <property type="term" value="P:response to metal ion"/>
    <property type="evidence" value="ECO:0007669"/>
    <property type="project" value="InterPro"/>
</dbReference>
<protein>
    <submittedName>
        <fullName evidence="2">Cation tolerance protein CutA</fullName>
    </submittedName>
</protein>
<evidence type="ECO:0000313" key="3">
    <source>
        <dbReference type="Proteomes" id="UP000095200"/>
    </source>
</evidence>
<proteinExistence type="inferred from homology"/>
<reference evidence="3" key="1">
    <citation type="submission" date="2016-06" db="EMBL/GenBank/DDBJ databases">
        <title>Draft genome sequence of Desulfoplanes formicivorans strain Pf12B.</title>
        <authorList>
            <person name="Watanabe M."/>
            <person name="Kojima H."/>
            <person name="Fukui M."/>
        </authorList>
    </citation>
    <scope>NUCLEOTIDE SEQUENCE [LARGE SCALE GENOMIC DNA]</scope>
    <source>
        <strain evidence="3">Pf12B</strain>
    </source>
</reference>
<dbReference type="STRING" id="1592317.DPF_0367"/>
<dbReference type="PANTHER" id="PTHR23419">
    <property type="entry name" value="DIVALENT CATION TOLERANCE CUTA-RELATED"/>
    <property type="match status" value="1"/>
</dbReference>
<dbReference type="InterPro" id="IPR011322">
    <property type="entry name" value="N-reg_PII-like_a/b"/>
</dbReference>
<dbReference type="EMBL" id="BDFE01000006">
    <property type="protein sequence ID" value="GAU07672.1"/>
    <property type="molecule type" value="Genomic_DNA"/>
</dbReference>
<organism evidence="2 3">
    <name type="scientific">Desulfoplanes formicivorans</name>
    <dbReference type="NCBI Taxonomy" id="1592317"/>
    <lineage>
        <taxon>Bacteria</taxon>
        <taxon>Pseudomonadati</taxon>
        <taxon>Thermodesulfobacteriota</taxon>
        <taxon>Desulfovibrionia</taxon>
        <taxon>Desulfovibrionales</taxon>
        <taxon>Desulfoplanaceae</taxon>
        <taxon>Desulfoplanes</taxon>
    </lineage>
</organism>
<dbReference type="Proteomes" id="UP000095200">
    <property type="component" value="Unassembled WGS sequence"/>
</dbReference>
<accession>A0A194ABZ7</accession>
<name>A0A194ABZ7_9BACT</name>
<comment type="caution">
    <text evidence="2">The sequence shown here is derived from an EMBL/GenBank/DDBJ whole genome shotgun (WGS) entry which is preliminary data.</text>
</comment>
<evidence type="ECO:0000313" key="2">
    <source>
        <dbReference type="EMBL" id="GAU07672.1"/>
    </source>
</evidence>
<dbReference type="AlphaFoldDB" id="A0A194ABZ7"/>
<dbReference type="SUPFAM" id="SSF54913">
    <property type="entry name" value="GlnB-like"/>
    <property type="match status" value="1"/>
</dbReference>
<dbReference type="Gene3D" id="3.30.70.120">
    <property type="match status" value="1"/>
</dbReference>
<dbReference type="OrthoDB" id="37622at2"/>
<sequence length="108" mass="12108">MKEPTHIIVLTTCPSPKEAKQLAAGLVECGLAACVQCSAITSTYTWQGRVTSEQETQVWIKTKNSLYTRVENFIQRVHPYDVPEILALPVIGGSRTYLQWIDQVTQND</sequence>
<dbReference type="RefSeq" id="WP_069857182.1">
    <property type="nucleotide sequence ID" value="NZ_BDFE01000006.1"/>
</dbReference>
<dbReference type="GO" id="GO:0005507">
    <property type="term" value="F:copper ion binding"/>
    <property type="evidence" value="ECO:0007669"/>
    <property type="project" value="TreeGrafter"/>
</dbReference>
<keyword evidence="3" id="KW-1185">Reference proteome</keyword>